<dbReference type="GO" id="GO:0006271">
    <property type="term" value="P:DNA strand elongation involved in DNA replication"/>
    <property type="evidence" value="ECO:0007669"/>
    <property type="project" value="TreeGrafter"/>
</dbReference>
<dbReference type="GO" id="GO:0003887">
    <property type="term" value="F:DNA-directed DNA polymerase activity"/>
    <property type="evidence" value="ECO:0007669"/>
    <property type="project" value="TreeGrafter"/>
</dbReference>
<feature type="region of interest" description="Disordered" evidence="5">
    <location>
        <begin position="284"/>
        <end position="441"/>
    </location>
</feature>
<keyword evidence="7" id="KW-1185">Reference proteome</keyword>
<feature type="compositionally biased region" description="Acidic residues" evidence="5">
    <location>
        <begin position="324"/>
        <end position="333"/>
    </location>
</feature>
<evidence type="ECO:0000256" key="2">
    <source>
        <dbReference type="ARBA" id="ARBA00017589"/>
    </source>
</evidence>
<dbReference type="AlphaFoldDB" id="A0AAP0KDQ0"/>
<dbReference type="FunFam" id="3.90.1030.20:FF:000002">
    <property type="entry name" value="DNA polymerase delta subunit"/>
    <property type="match status" value="1"/>
</dbReference>
<proteinExistence type="predicted"/>
<dbReference type="EMBL" id="JBBNAF010000004">
    <property type="protein sequence ID" value="KAK9150612.1"/>
    <property type="molecule type" value="Genomic_DNA"/>
</dbReference>
<feature type="region of interest" description="Disordered" evidence="5">
    <location>
        <begin position="149"/>
        <end position="254"/>
    </location>
</feature>
<dbReference type="Proteomes" id="UP001420932">
    <property type="component" value="Unassembled WGS sequence"/>
</dbReference>
<dbReference type="Gene3D" id="3.90.1030.20">
    <property type="entry name" value="DNA polymerase delta, p66 (Cdc27) subunit, wHTH domain"/>
    <property type="match status" value="1"/>
</dbReference>
<name>A0AAP0KDQ0_9MAGN</name>
<protein>
    <recommendedName>
        <fullName evidence="2">DNA polymerase delta subunit 3</fullName>
    </recommendedName>
</protein>
<comment type="caution">
    <text evidence="6">The sequence shown here is derived from an EMBL/GenBank/DDBJ whole genome shotgun (WGS) entry which is preliminary data.</text>
</comment>
<evidence type="ECO:0000256" key="4">
    <source>
        <dbReference type="ARBA" id="ARBA00023242"/>
    </source>
</evidence>
<accession>A0AAP0KDQ0</accession>
<organism evidence="6 7">
    <name type="scientific">Stephania yunnanensis</name>
    <dbReference type="NCBI Taxonomy" id="152371"/>
    <lineage>
        <taxon>Eukaryota</taxon>
        <taxon>Viridiplantae</taxon>
        <taxon>Streptophyta</taxon>
        <taxon>Embryophyta</taxon>
        <taxon>Tracheophyta</taxon>
        <taxon>Spermatophyta</taxon>
        <taxon>Magnoliopsida</taxon>
        <taxon>Ranunculales</taxon>
        <taxon>Menispermaceae</taxon>
        <taxon>Menispermoideae</taxon>
        <taxon>Cissampelideae</taxon>
        <taxon>Stephania</taxon>
    </lineage>
</organism>
<dbReference type="PANTHER" id="PTHR17598">
    <property type="entry name" value="DNA POLYMERASE DELTA SUBUNIT 3"/>
    <property type="match status" value="1"/>
</dbReference>
<evidence type="ECO:0000256" key="3">
    <source>
        <dbReference type="ARBA" id="ARBA00022705"/>
    </source>
</evidence>
<evidence type="ECO:0000256" key="5">
    <source>
        <dbReference type="SAM" id="MobiDB-lite"/>
    </source>
</evidence>
<feature type="compositionally biased region" description="Polar residues" evidence="5">
    <location>
        <begin position="402"/>
        <end position="411"/>
    </location>
</feature>
<keyword evidence="3" id="KW-0235">DNA replication</keyword>
<dbReference type="InterPro" id="IPR041913">
    <property type="entry name" value="POLD3_sf"/>
</dbReference>
<feature type="compositionally biased region" description="Basic and acidic residues" evidence="5">
    <location>
        <begin position="341"/>
        <end position="401"/>
    </location>
</feature>
<reference evidence="6 7" key="1">
    <citation type="submission" date="2024-01" db="EMBL/GenBank/DDBJ databases">
        <title>Genome assemblies of Stephania.</title>
        <authorList>
            <person name="Yang L."/>
        </authorList>
    </citation>
    <scope>NUCLEOTIDE SEQUENCE [LARGE SCALE GENOMIC DNA]</scope>
    <source>
        <strain evidence="6">YNDBR</strain>
        <tissue evidence="6">Leaf</tissue>
    </source>
</reference>
<keyword evidence="4" id="KW-0539">Nucleus</keyword>
<comment type="subcellular location">
    <subcellularLocation>
        <location evidence="1">Nucleus</location>
    </subcellularLocation>
</comment>
<feature type="compositionally biased region" description="Basic and acidic residues" evidence="5">
    <location>
        <begin position="220"/>
        <end position="230"/>
    </location>
</feature>
<feature type="region of interest" description="Disordered" evidence="5">
    <location>
        <begin position="465"/>
        <end position="527"/>
    </location>
</feature>
<dbReference type="GO" id="GO:1904161">
    <property type="term" value="P:DNA synthesis involved in UV-damage excision repair"/>
    <property type="evidence" value="ECO:0007669"/>
    <property type="project" value="TreeGrafter"/>
</dbReference>
<feature type="compositionally biased region" description="Polar residues" evidence="5">
    <location>
        <begin position="243"/>
        <end position="254"/>
    </location>
</feature>
<dbReference type="PANTHER" id="PTHR17598:SF13">
    <property type="entry name" value="DNA POLYMERASE DELTA SUBUNIT 3"/>
    <property type="match status" value="1"/>
</dbReference>
<evidence type="ECO:0000256" key="1">
    <source>
        <dbReference type="ARBA" id="ARBA00004123"/>
    </source>
</evidence>
<feature type="compositionally biased region" description="Low complexity" evidence="5">
    <location>
        <begin position="486"/>
        <end position="501"/>
    </location>
</feature>
<gene>
    <name evidence="6" type="ORF">Syun_008921</name>
</gene>
<dbReference type="InterPro" id="IPR019038">
    <property type="entry name" value="POLD3"/>
</dbReference>
<sequence>MSGAGTLDILSETQALVSDKLQVVSYKWASRNFSVSSNDAKRMLQELVEQHGSDLKVVYVLSGWLKKSPPAYHITLTTALKLSEVKNEFEDNCSIQIYSVQECIPKDPVTLWNYELVQAEELFDQPATEENCLRDNRFCGVSNSFVKRNATGPSPIVAPPQTKNIGTITSSKSSTAPTTPVIQHQLHGKVQQPSPITGVSTAALSSTVKRETSNSEANDQDGKSSPDEGRATSVPGYKKNAQAEKSSSATGSLSNLWNRASAKAKPSPPAETMAPNLTVDMADAQIHAHEATGATGSDDEASDINYKRSSNGKGSRKRRVVIDFSDEENDEDAVNLASPDPPKRKSSQDSDHHITDLDVEKSKVNLAAHKEDQQKIKVEKKTEKEPSPSSKEDQTVRDKSKSSGISLSVKTPSLIPEDGANQMCKVNEASSNSPKRRKVLKTRIDDRGREVTEVVWEGEEVQNINTDERSTIIDASTKRPPAVKKSPALPSNAPSNPVGKAGSKKTGKTAGAKDPKQGNILSFFKKV</sequence>
<evidence type="ECO:0000313" key="6">
    <source>
        <dbReference type="EMBL" id="KAK9150612.1"/>
    </source>
</evidence>
<feature type="compositionally biased region" description="Low complexity" evidence="5">
    <location>
        <begin position="167"/>
        <end position="179"/>
    </location>
</feature>
<dbReference type="Pfam" id="PF09507">
    <property type="entry name" value="CDC27"/>
    <property type="match status" value="1"/>
</dbReference>
<dbReference type="GO" id="GO:0043625">
    <property type="term" value="C:delta DNA polymerase complex"/>
    <property type="evidence" value="ECO:0007669"/>
    <property type="project" value="InterPro"/>
</dbReference>
<feature type="compositionally biased region" description="Polar residues" evidence="5">
    <location>
        <begin position="191"/>
        <end position="207"/>
    </location>
</feature>
<evidence type="ECO:0000313" key="7">
    <source>
        <dbReference type="Proteomes" id="UP001420932"/>
    </source>
</evidence>
<dbReference type="GO" id="GO:0006297">
    <property type="term" value="P:nucleotide-excision repair, DNA gap filling"/>
    <property type="evidence" value="ECO:0007669"/>
    <property type="project" value="TreeGrafter"/>
</dbReference>